<feature type="domain" description="Fibronectin type-III" evidence="2">
    <location>
        <begin position="434"/>
        <end position="530"/>
    </location>
</feature>
<keyword evidence="1" id="KW-0732">Signal</keyword>
<dbReference type="Gene3D" id="2.60.120.200">
    <property type="match status" value="2"/>
</dbReference>
<feature type="domain" description="Fibronectin type-III" evidence="2">
    <location>
        <begin position="696"/>
        <end position="796"/>
    </location>
</feature>
<name>A0A9Q6Z7U2_MYROD</name>
<dbReference type="InterPro" id="IPR041286">
    <property type="entry name" value="MBG_2"/>
</dbReference>
<sequence>MYGYYDYNMSQQIVLKSEYMDEQGMAGDITKISWFVTSNATTSSSWDLWDIYIGHTTKDRFTSNTDWIAVSTATLVYSGSITPVNGQWMEVVLTTPFTYNGTDNFVVTVVEKKSGHTSSSSTAPTFRNYTATNRGLYSYRDTTPIDAANPAGTALKYTSSTVAQLQLTGALSPCRKPDNLSVSELTSTTATMNWVNNSINILDQEYELRTNTNVGTATGRVSTGTVSNAEEQVNLTALAPDTQYYFYIKTNCEDDLTTSWAMISFKTLCASVNIPYTMTLSSSSVVPSCVTVQDVNNDGKTWTASSKPSSSGFVDSNVMKYNVHTTNAANDWFYTQGLNLVAGQSYRVSFKYRDAGQIEKLRVSYGSSAVNTAMTNELFTTETGNTSATVTKFIDFVPATSGVYYIGFQSYSEANKSSWFIGDVKVDVSPACIEPTDARLTSVTSNTAVFGWTASTGLPANGYAYEVRTEGNPGDATGRVASGTTAAGVVTATVNGLLPNTAYKFYVRAVCSGTASSVWTEVLNFRTACVAENVPYVMDINYVTTPSIPFCLSVQDVNVDGKTWQSYAKPSSSSFVGTKVMGYPYHLANAADDWFFTHAINLVAGQSYRLKFKYSHGNFAEKLRVSYGTSAMDTGMTTELFSVTTASSSATVEKVIDFIPTTSGVFYIGFQAYSDANKSTLYVGDVELDKTPTCFVPGEITVDRATLTYDSVIFTWVVPEQVPVSGYEYEIRTSGNPGEATGRVTTGSVAAGVLTATVNGLTPLTDYKIYIRSKCVGADRSIWTEGKSFKTLCLPPVITTITGATVCGFGTATLQATVNEGTLRWYETATSTTVLGTGSSFTTPELTATTSYWVSALGTGATEKNVGRVAPTTNSTYEGTNTGVIFSIAEPITIKSADIYAVNSGTISVKITDSAGVELYSTGNINIQGNGLTTPTKIPMNYEIQEGTGYRMLLKSYSGVTLIRESGISFPFVSDDGAISVTAGYINGSSASYYYFYNIGYEIGCTSERKEVVATVTEAPAFTLSTAELEVCKTLTSNAVTLTAGASNYDTYEWLPATGVTGNATTGWTFSPTETTEYVLTGSQSNGNCKFRKTVKVIVKPIASINEALENVVLCPGAIAEMKAGESGVVEAIFGTGTLATGTISYPNPLSTYYGGLKTQMLYTKDELLAKGLSAGSMIQTLAFELNAFTAGQCKDFTIRMGHTTRTATAMADLATSSTLTTVYNSLSFTPSASGFVAFTLNTPFTWDGTSNLIIETVHNAGNSGNGSGTTHRYTATSFDSVVYGASDSVTGGIGGMDTRTSFSSSGVSKNRPNVKFGVNNPHEYRWAPLTGLYTNSEGTIPYTGDARNVVYVKTAEPQVYTITAKHEESLCVVTKEVSVEMVDLGSFVIDQSIFCETVNVTDIPMTITGDTTAKWFASMTATTVLTTITQTGTYYVELTNGTCSSPRQPVQIEILQPVLPIADADQSLCEDTTLADLVVTLANRFESKWYASETATEALPDTTVLSNGTTYYVSSHFPQIGCESERIAITVHLSRTPAPEAQAIQRFCLINNPTVANLTADGTAIKWYDAPVGGTLLTATTPLQDEAIYYASQKLNNCESEVRTAVKVFIEAILAAPTVATTDIYYVYGDTPVVLEANLTSGDELVWYIGDATTGSTTAPTPSANAVGITTYWVSQRIINGCESARTEVKVHVAPAVLTVVANDLTKVYGAADPTLTYTVEGFKLTDNASVVTGRLARLAGEDVGDYAIGIGSLSATNYTFDFTAATFKITPAALRVQATQMTKVYGQVEPTLGFTGQGYKFNDDNTALTGALVREPGENIGTYAITQGTLTSTNYTITFTGANFIITPAELTIKMVNQTKVYGDNDPALNYQVIGLTNGDTNAVITGTLTRQQGENIGVYAYQNGTIATTTNYRLQFELGNLTITPATLMITPIVGQNKIYGQDDPVFNYAATGFKFTDTTAVISGLLGRVEGENVRVYQYILGSLASLHNNYTFVIDGANMFEIKRAPLVIVVHENQRKIFGSADPILTYTLQGLQFNDRNVNAISGNLGRVAGEAVGVYAINQGTLVARANYFIDTFVPSTFEIVRNEVGNVTLPSKTFTYDGTVKSLVVTGDLAPNAVVTYVNNNQTEVGRYDVKAIIDYGPNFETKELNAELTIVKAEQVITFNELSVVILDETPSFQLDARASSRLPIRYEVTFEDQPILTMTPAGLVTPLQVGTATITAYQDGNENYLPAKPVSRQLIIKSNGTEISELLVDGVSYGKIQDETYVLLDCATNQNTVILDVIVPKGTTVKPDTQIVVDVKTYGVHRQEIEVFSEDGTKSKKYYVIIEKRLATTNVIYQKYENVLLVNNNKETNGGYNFVKFEWFKNDELIGTQQAYSAGGEYGMKLDPTATYHAVLTLKNGTKLTTCPIELGFEQAEELQVYPNPVRKTESLNVVLDSKTDYENSYVIYNVLGQVVSKGSFNGNRKELNLPTTITTGSYFLVLKSEGKHQSVQFIVRE</sequence>
<evidence type="ECO:0000256" key="1">
    <source>
        <dbReference type="ARBA" id="ARBA00022729"/>
    </source>
</evidence>
<dbReference type="InterPro" id="IPR013783">
    <property type="entry name" value="Ig-like_fold"/>
</dbReference>
<dbReference type="Pfam" id="PF00041">
    <property type="entry name" value="fn3"/>
    <property type="match status" value="2"/>
</dbReference>
<dbReference type="InterPro" id="IPR036116">
    <property type="entry name" value="FN3_sf"/>
</dbReference>
<dbReference type="NCBIfam" id="TIGR04183">
    <property type="entry name" value="Por_Secre_tail"/>
    <property type="match status" value="1"/>
</dbReference>
<dbReference type="Pfam" id="PF19081">
    <property type="entry name" value="Ig_7"/>
    <property type="match status" value="2"/>
</dbReference>
<organism evidence="3 4">
    <name type="scientific">Myroides odoratus</name>
    <name type="common">Flavobacterium odoratum</name>
    <dbReference type="NCBI Taxonomy" id="256"/>
    <lineage>
        <taxon>Bacteria</taxon>
        <taxon>Pseudomonadati</taxon>
        <taxon>Bacteroidota</taxon>
        <taxon>Flavobacteriia</taxon>
        <taxon>Flavobacteriales</taxon>
        <taxon>Flavobacteriaceae</taxon>
        <taxon>Myroides</taxon>
    </lineage>
</organism>
<reference evidence="3 4" key="1">
    <citation type="submission" date="2021-01" db="EMBL/GenBank/DDBJ databases">
        <title>FDA dAtabase for Regulatory Grade micrObial Sequences (FDA-ARGOS): Supporting development and validation of Infectious Disease Dx tests.</title>
        <authorList>
            <person name="Sproer C."/>
            <person name="Gronow S."/>
            <person name="Severitt S."/>
            <person name="Schroder I."/>
            <person name="Tallon L."/>
            <person name="Sadzewicz L."/>
            <person name="Zhao X."/>
            <person name="Boylan J."/>
            <person name="Ott S."/>
            <person name="Bowen H."/>
            <person name="Vavikolanu K."/>
            <person name="Mehta A."/>
            <person name="Aluvathingal J."/>
            <person name="Nadendla S."/>
            <person name="Lowell S."/>
            <person name="Myers T."/>
            <person name="Yan Y."/>
            <person name="Sichtig H."/>
        </authorList>
    </citation>
    <scope>NUCLEOTIDE SEQUENCE [LARGE SCALE GENOMIC DNA]</scope>
    <source>
        <strain evidence="3 4">FDAARGOS_1131</strain>
    </source>
</reference>
<dbReference type="SMART" id="SM00060">
    <property type="entry name" value="FN3"/>
    <property type="match status" value="3"/>
</dbReference>
<dbReference type="InterPro" id="IPR044023">
    <property type="entry name" value="Ig_7"/>
</dbReference>
<dbReference type="EMBL" id="CP068108">
    <property type="protein sequence ID" value="QQU02047.1"/>
    <property type="molecule type" value="Genomic_DNA"/>
</dbReference>
<dbReference type="InterPro" id="IPR026444">
    <property type="entry name" value="Secre_tail"/>
</dbReference>
<evidence type="ECO:0000313" key="4">
    <source>
        <dbReference type="Proteomes" id="UP000596202"/>
    </source>
</evidence>
<dbReference type="Proteomes" id="UP000596202">
    <property type="component" value="Chromosome"/>
</dbReference>
<dbReference type="CDD" id="cd00063">
    <property type="entry name" value="FN3"/>
    <property type="match status" value="2"/>
</dbReference>
<proteinExistence type="predicted"/>
<evidence type="ECO:0000259" key="2">
    <source>
        <dbReference type="PROSITE" id="PS50853"/>
    </source>
</evidence>
<feature type="domain" description="Fibronectin type-III" evidence="2">
    <location>
        <begin position="176"/>
        <end position="271"/>
    </location>
</feature>
<dbReference type="InterPro" id="IPR003961">
    <property type="entry name" value="FN3_dom"/>
</dbReference>
<protein>
    <submittedName>
        <fullName evidence="3">Fibronectin type III domain-containing protein</fullName>
    </submittedName>
</protein>
<dbReference type="SUPFAM" id="SSF49265">
    <property type="entry name" value="Fibronectin type III"/>
    <property type="match status" value="3"/>
</dbReference>
<dbReference type="Gene3D" id="2.60.40.10">
    <property type="entry name" value="Immunoglobulins"/>
    <property type="match status" value="3"/>
</dbReference>
<dbReference type="Pfam" id="PF18676">
    <property type="entry name" value="MBG_2"/>
    <property type="match status" value="5"/>
</dbReference>
<accession>A0A9Q6Z7U2</accession>
<gene>
    <name evidence="3" type="ORF">I6I88_13930</name>
</gene>
<dbReference type="PROSITE" id="PS50853">
    <property type="entry name" value="FN3"/>
    <property type="match status" value="3"/>
</dbReference>
<evidence type="ECO:0000313" key="3">
    <source>
        <dbReference type="EMBL" id="QQU02047.1"/>
    </source>
</evidence>
<dbReference type="Pfam" id="PF18962">
    <property type="entry name" value="Por_Secre_tail"/>
    <property type="match status" value="1"/>
</dbReference>
<dbReference type="OrthoDB" id="975384at2"/>